<dbReference type="Proteomes" id="UP000092124">
    <property type="component" value="Unassembled WGS sequence"/>
</dbReference>
<feature type="non-terminal residue" evidence="1">
    <location>
        <position position="1"/>
    </location>
</feature>
<proteinExistence type="predicted"/>
<protein>
    <submittedName>
        <fullName evidence="1">Uncharacterized protein</fullName>
    </submittedName>
</protein>
<organism evidence="1 2">
    <name type="scientific">Neotoma lepida</name>
    <name type="common">Desert woodrat</name>
    <dbReference type="NCBI Taxonomy" id="56216"/>
    <lineage>
        <taxon>Eukaryota</taxon>
        <taxon>Metazoa</taxon>
        <taxon>Chordata</taxon>
        <taxon>Craniata</taxon>
        <taxon>Vertebrata</taxon>
        <taxon>Euteleostomi</taxon>
        <taxon>Mammalia</taxon>
        <taxon>Eutheria</taxon>
        <taxon>Euarchontoglires</taxon>
        <taxon>Glires</taxon>
        <taxon>Rodentia</taxon>
        <taxon>Myomorpha</taxon>
        <taxon>Muroidea</taxon>
        <taxon>Cricetidae</taxon>
        <taxon>Neotominae</taxon>
        <taxon>Neotoma</taxon>
    </lineage>
</organism>
<dbReference type="EMBL" id="LZPO01058615">
    <property type="protein sequence ID" value="OBS71298.1"/>
    <property type="molecule type" value="Genomic_DNA"/>
</dbReference>
<sequence>HQGLNQHHEVQPNLVAVGNILNLAKVPKGLNEGYEHDETFLRKMYTCCLSFGIPNMLLSDMEKEI</sequence>
<reference evidence="1 2" key="1">
    <citation type="submission" date="2016-06" db="EMBL/GenBank/DDBJ databases">
        <title>The Draft Genome Sequence and Annotation of the Desert Woodrat Neotoma lepida.</title>
        <authorList>
            <person name="Campbell M."/>
            <person name="Oakeson K.F."/>
            <person name="Yandell M."/>
            <person name="Halpert J.R."/>
            <person name="Dearing D."/>
        </authorList>
    </citation>
    <scope>NUCLEOTIDE SEQUENCE [LARGE SCALE GENOMIC DNA]</scope>
    <source>
        <strain evidence="1">417</strain>
        <tissue evidence="1">Liver</tissue>
    </source>
</reference>
<evidence type="ECO:0000313" key="1">
    <source>
        <dbReference type="EMBL" id="OBS71298.1"/>
    </source>
</evidence>
<keyword evidence="2" id="KW-1185">Reference proteome</keyword>
<dbReference type="AlphaFoldDB" id="A0A1A6GY97"/>
<name>A0A1A6GY97_NEOLE</name>
<evidence type="ECO:0000313" key="2">
    <source>
        <dbReference type="Proteomes" id="UP000092124"/>
    </source>
</evidence>
<comment type="caution">
    <text evidence="1">The sequence shown here is derived from an EMBL/GenBank/DDBJ whole genome shotgun (WGS) entry which is preliminary data.</text>
</comment>
<feature type="non-terminal residue" evidence="1">
    <location>
        <position position="65"/>
    </location>
</feature>
<gene>
    <name evidence="1" type="ORF">A6R68_00131</name>
</gene>
<accession>A0A1A6GY97</accession>
<dbReference type="OrthoDB" id="2187549at2759"/>